<keyword evidence="1" id="KW-1133">Transmembrane helix</keyword>
<feature type="transmembrane region" description="Helical" evidence="1">
    <location>
        <begin position="12"/>
        <end position="36"/>
    </location>
</feature>
<reference evidence="2 3" key="2">
    <citation type="submission" date="2013-11" db="EMBL/GenBank/DDBJ databases">
        <title>Whole genome shotgun sequence of Vibrio halioticoli NBRC 102217.</title>
        <authorList>
            <person name="Isaki S."/>
            <person name="Kimura A."/>
            <person name="Ohji S."/>
            <person name="Hosoyama A."/>
            <person name="Fujita N."/>
            <person name="Hashimoto M."/>
            <person name="Hosoyama Y."/>
            <person name="Yamazoe A."/>
        </authorList>
    </citation>
    <scope>NUCLEOTIDE SEQUENCE [LARGE SCALE GENOMIC DNA]</scope>
    <source>
        <strain evidence="2 3">NBRC 102217</strain>
    </source>
</reference>
<keyword evidence="1" id="KW-0472">Membrane</keyword>
<evidence type="ECO:0000313" key="2">
    <source>
        <dbReference type="EMBL" id="GAD90268.1"/>
    </source>
</evidence>
<name>V5FEW7_9VIBR</name>
<protein>
    <submittedName>
        <fullName evidence="2">Uncharacterized protein</fullName>
    </submittedName>
</protein>
<keyword evidence="1" id="KW-0812">Transmembrane</keyword>
<proteinExistence type="predicted"/>
<evidence type="ECO:0000313" key="3">
    <source>
        <dbReference type="Proteomes" id="UP000017800"/>
    </source>
</evidence>
<dbReference type="AlphaFoldDB" id="V5FEW7"/>
<sequence length="79" mass="9385">MKIKKLYLTPKAAFIQRAFFIGLIVWSLYTTADLWINDFEQPQIVRGRVEIDFYSYISRYICLAVVGVYMLLFVIRVKK</sequence>
<dbReference type="Proteomes" id="UP000017800">
    <property type="component" value="Unassembled WGS sequence"/>
</dbReference>
<evidence type="ECO:0000256" key="1">
    <source>
        <dbReference type="SAM" id="Phobius"/>
    </source>
</evidence>
<accession>V5FEW7</accession>
<dbReference type="EMBL" id="BAUJ01000038">
    <property type="protein sequence ID" value="GAD90268.1"/>
    <property type="molecule type" value="Genomic_DNA"/>
</dbReference>
<dbReference type="eggNOG" id="ENOG5030CFN">
    <property type="taxonomic scope" value="Bacteria"/>
</dbReference>
<reference evidence="2 3" key="1">
    <citation type="submission" date="2013-10" db="EMBL/GenBank/DDBJ databases">
        <authorList>
            <person name="Ichikawa N."/>
            <person name="Kimura A."/>
            <person name="Ohji S."/>
            <person name="Hosoyama A."/>
            <person name="Fujita N."/>
        </authorList>
    </citation>
    <scope>NUCLEOTIDE SEQUENCE [LARGE SCALE GENOMIC DNA]</scope>
    <source>
        <strain evidence="2 3">NBRC 102217</strain>
    </source>
</reference>
<feature type="transmembrane region" description="Helical" evidence="1">
    <location>
        <begin position="56"/>
        <end position="75"/>
    </location>
</feature>
<organism evidence="2 3">
    <name type="scientific">Vibrio halioticoli NBRC 102217</name>
    <dbReference type="NCBI Taxonomy" id="1219072"/>
    <lineage>
        <taxon>Bacteria</taxon>
        <taxon>Pseudomonadati</taxon>
        <taxon>Pseudomonadota</taxon>
        <taxon>Gammaproteobacteria</taxon>
        <taxon>Vibrionales</taxon>
        <taxon>Vibrionaceae</taxon>
        <taxon>Vibrio</taxon>
    </lineage>
</organism>
<comment type="caution">
    <text evidence="2">The sequence shown here is derived from an EMBL/GenBank/DDBJ whole genome shotgun (WGS) entry which is preliminary data.</text>
</comment>
<keyword evidence="3" id="KW-1185">Reference proteome</keyword>
<gene>
    <name evidence="2" type="ORF">VHA01S_038_00350</name>
</gene>